<dbReference type="AlphaFoldDB" id="A0A1S7S5Y3"/>
<dbReference type="EMBL" id="FBWK01000059">
    <property type="protein sequence ID" value="CUX62596.1"/>
    <property type="molecule type" value="Genomic_DNA"/>
</dbReference>
<evidence type="ECO:0000313" key="1">
    <source>
        <dbReference type="EMBL" id="CUX62596.1"/>
    </source>
</evidence>
<accession>A0A1S7S5Y3</accession>
<organism evidence="1 2">
    <name type="scientific">Agrobacterium tomkonis CFBP 6623</name>
    <dbReference type="NCBI Taxonomy" id="1183432"/>
    <lineage>
        <taxon>Bacteria</taxon>
        <taxon>Pseudomonadati</taxon>
        <taxon>Pseudomonadota</taxon>
        <taxon>Alphaproteobacteria</taxon>
        <taxon>Hyphomicrobiales</taxon>
        <taxon>Rhizobiaceae</taxon>
        <taxon>Rhizobium/Agrobacterium group</taxon>
        <taxon>Agrobacterium</taxon>
        <taxon>Agrobacterium tumefaciens complex</taxon>
    </lineage>
</organism>
<reference evidence="2" key="1">
    <citation type="submission" date="2016-01" db="EMBL/GenBank/DDBJ databases">
        <authorList>
            <person name="Regsiter A."/>
            <person name="william w."/>
        </authorList>
    </citation>
    <scope>NUCLEOTIDE SEQUENCE [LARGE SCALE GENOMIC DNA]</scope>
    <source>
        <strain evidence="2">CFBP 6623</strain>
    </source>
</reference>
<evidence type="ECO:0000313" key="2">
    <source>
        <dbReference type="Proteomes" id="UP000191988"/>
    </source>
</evidence>
<dbReference type="STRING" id="1183432.AGR3A_Lc40045"/>
<name>A0A1S7S5Y3_9HYPH</name>
<dbReference type="Proteomes" id="UP000191988">
    <property type="component" value="Unassembled WGS sequence"/>
</dbReference>
<protein>
    <submittedName>
        <fullName evidence="1">Uncharacterized protein</fullName>
    </submittedName>
</protein>
<gene>
    <name evidence="1" type="ORF">AGR3A_Lc40045</name>
</gene>
<keyword evidence="2" id="KW-1185">Reference proteome</keyword>
<sequence>MAGLRFFGSESAATISRPAAFSCAAAIPASPVVAARASEVLRSERRESWTGDMNFTPEMRARRAFPLGPRHADLKTATSAVSTLIRGLYSNDFTLRVSLKKQYASRTPIWFSPVAAEYPQPAEKSI</sequence>
<proteinExistence type="predicted"/>